<dbReference type="AlphaFoldDB" id="A0A4D9DZR7"/>
<evidence type="ECO:0000313" key="2">
    <source>
        <dbReference type="EMBL" id="TFK03731.1"/>
    </source>
</evidence>
<comment type="caution">
    <text evidence="2">The sequence shown here is derived from an EMBL/GenBank/DDBJ whole genome shotgun (WGS) entry which is preliminary data.</text>
</comment>
<evidence type="ECO:0000256" key="1">
    <source>
        <dbReference type="SAM" id="MobiDB-lite"/>
    </source>
</evidence>
<feature type="region of interest" description="Disordered" evidence="1">
    <location>
        <begin position="22"/>
        <end position="44"/>
    </location>
</feature>
<organism evidence="2 3">
    <name type="scientific">Platysternon megacephalum</name>
    <name type="common">big-headed turtle</name>
    <dbReference type="NCBI Taxonomy" id="55544"/>
    <lineage>
        <taxon>Eukaryota</taxon>
        <taxon>Metazoa</taxon>
        <taxon>Chordata</taxon>
        <taxon>Craniata</taxon>
        <taxon>Vertebrata</taxon>
        <taxon>Euteleostomi</taxon>
        <taxon>Archelosauria</taxon>
        <taxon>Testudinata</taxon>
        <taxon>Testudines</taxon>
        <taxon>Cryptodira</taxon>
        <taxon>Durocryptodira</taxon>
        <taxon>Testudinoidea</taxon>
        <taxon>Platysternidae</taxon>
        <taxon>Platysternon</taxon>
    </lineage>
</organism>
<sequence length="124" mass="13544">MWLQSAWDYPAESTHAQVIHAHKQRGDWQGRKDTLSHRTKSPKTTMPLNHSLQHLLLGEAGTGTARSSHSQCSYTIPHGVSCWERLGPVPLGAPLTASAPAGRARSRRTVSCPYTIPNGVSCFC</sequence>
<name>A0A4D9DZR7_9SAUR</name>
<reference evidence="2 3" key="2">
    <citation type="submission" date="2019-04" db="EMBL/GenBank/DDBJ databases">
        <title>The genome sequence of big-headed turtle.</title>
        <authorList>
            <person name="Gong S."/>
        </authorList>
    </citation>
    <scope>NUCLEOTIDE SEQUENCE [LARGE SCALE GENOMIC DNA]</scope>
    <source>
        <strain evidence="2">DO16091913</strain>
        <tissue evidence="2">Muscle</tissue>
    </source>
</reference>
<protein>
    <submittedName>
        <fullName evidence="2">Cyclic nucleotide-binding domain-containing protein 2-like</fullName>
    </submittedName>
</protein>
<feature type="compositionally biased region" description="Basic and acidic residues" evidence="1">
    <location>
        <begin position="24"/>
        <end position="36"/>
    </location>
</feature>
<gene>
    <name evidence="2" type="ORF">DR999_PMT13756</name>
</gene>
<dbReference type="Proteomes" id="UP000297703">
    <property type="component" value="Unassembled WGS sequence"/>
</dbReference>
<dbReference type="EMBL" id="QXTE01000152">
    <property type="protein sequence ID" value="TFK03731.1"/>
    <property type="molecule type" value="Genomic_DNA"/>
</dbReference>
<reference evidence="2 3" key="1">
    <citation type="submission" date="2019-04" db="EMBL/GenBank/DDBJ databases">
        <title>Draft genome of the big-headed turtle Platysternon megacephalum.</title>
        <authorList>
            <person name="Gong S."/>
        </authorList>
    </citation>
    <scope>NUCLEOTIDE SEQUENCE [LARGE SCALE GENOMIC DNA]</scope>
    <source>
        <strain evidence="2">DO16091913</strain>
        <tissue evidence="2">Muscle</tissue>
    </source>
</reference>
<keyword evidence="3" id="KW-1185">Reference proteome</keyword>
<evidence type="ECO:0000313" key="3">
    <source>
        <dbReference type="Proteomes" id="UP000297703"/>
    </source>
</evidence>
<accession>A0A4D9DZR7</accession>
<proteinExistence type="predicted"/>